<accession>A0ABY1Q8F4</accession>
<name>A0ABY1Q8F4_9BURK</name>
<feature type="transmembrane region" description="Helical" evidence="1">
    <location>
        <begin position="95"/>
        <end position="111"/>
    </location>
</feature>
<evidence type="ECO:0000313" key="2">
    <source>
        <dbReference type="EMBL" id="SMP62555.1"/>
    </source>
</evidence>
<reference evidence="2 3" key="1">
    <citation type="submission" date="2017-05" db="EMBL/GenBank/DDBJ databases">
        <authorList>
            <person name="Varghese N."/>
            <person name="Submissions S."/>
        </authorList>
    </citation>
    <scope>NUCLEOTIDE SEQUENCE [LARGE SCALE GENOMIC DNA]</scope>
    <source>
        <strain evidence="2 3">DSM 26001</strain>
    </source>
</reference>
<evidence type="ECO:0008006" key="4">
    <source>
        <dbReference type="Google" id="ProtNLM"/>
    </source>
</evidence>
<feature type="transmembrane region" description="Helical" evidence="1">
    <location>
        <begin position="12"/>
        <end position="34"/>
    </location>
</feature>
<feature type="transmembrane region" description="Helical" evidence="1">
    <location>
        <begin position="123"/>
        <end position="144"/>
    </location>
</feature>
<keyword evidence="1" id="KW-0812">Transmembrane</keyword>
<evidence type="ECO:0000313" key="3">
    <source>
        <dbReference type="Proteomes" id="UP001158049"/>
    </source>
</evidence>
<sequence length="161" mass="18522">MNNHKNDRGRGWVVMWMYGVVTVHLISGILLPWIGSLPMLDVYHRIIEAAFWPDTAPLAARQQQAWWLSLFGPTIQSMSLWMGVLVYIGDRQRSAMAWAWLAIGIMVWGPQDMLISLRADAWIHVWIDCFAIATMLPPLIWLWLHDRRAVPSSDRTAQVMA</sequence>
<dbReference type="Proteomes" id="UP001158049">
    <property type="component" value="Unassembled WGS sequence"/>
</dbReference>
<gene>
    <name evidence="2" type="ORF">SAMN06295970_108150</name>
</gene>
<organism evidence="2 3">
    <name type="scientific">Noviherbaspirillum suwonense</name>
    <dbReference type="NCBI Taxonomy" id="1224511"/>
    <lineage>
        <taxon>Bacteria</taxon>
        <taxon>Pseudomonadati</taxon>
        <taxon>Pseudomonadota</taxon>
        <taxon>Betaproteobacteria</taxon>
        <taxon>Burkholderiales</taxon>
        <taxon>Oxalobacteraceae</taxon>
        <taxon>Noviherbaspirillum</taxon>
    </lineage>
</organism>
<keyword evidence="3" id="KW-1185">Reference proteome</keyword>
<protein>
    <recommendedName>
        <fullName evidence="4">Cell division protein</fullName>
    </recommendedName>
</protein>
<keyword evidence="1" id="KW-1133">Transmembrane helix</keyword>
<dbReference type="RefSeq" id="WP_283442657.1">
    <property type="nucleotide sequence ID" value="NZ_FXUL01000008.1"/>
</dbReference>
<dbReference type="EMBL" id="FXUL01000008">
    <property type="protein sequence ID" value="SMP62555.1"/>
    <property type="molecule type" value="Genomic_DNA"/>
</dbReference>
<keyword evidence="1" id="KW-0472">Membrane</keyword>
<feature type="transmembrane region" description="Helical" evidence="1">
    <location>
        <begin position="65"/>
        <end position="88"/>
    </location>
</feature>
<comment type="caution">
    <text evidence="2">The sequence shown here is derived from an EMBL/GenBank/DDBJ whole genome shotgun (WGS) entry which is preliminary data.</text>
</comment>
<proteinExistence type="predicted"/>
<evidence type="ECO:0000256" key="1">
    <source>
        <dbReference type="SAM" id="Phobius"/>
    </source>
</evidence>